<comment type="pathway">
    <text evidence="1">Amino-acid degradation; L-phenylalanine degradation; acetoacetate and fumarate from L-phenylalanine: step 6/6.</text>
</comment>
<sequence length="184" mass="20153">MKLETLKKIPEDSLSLITKRDNGACLNNVDTTDCEKARKSLFVIVEAIRAENQRTSMQAVSASCSTGSRTELEITSMENVKSQEESATLPAVVVQKKAAVTLGAIRETETRTTCLNNLFSPDTPSVAFSEANNHYGKRCDSLARISPDVHYQDEGGNVKQISANLWIPPRVDTVRLINGILSNL</sequence>
<keyword evidence="1" id="KW-0585">Phenylalanine catabolism</keyword>
<evidence type="ECO:0000256" key="1">
    <source>
        <dbReference type="RuleBase" id="RU366008"/>
    </source>
</evidence>
<organism evidence="2 3">
    <name type="scientific">Trichostrongylus colubriformis</name>
    <name type="common">Black scour worm</name>
    <dbReference type="NCBI Taxonomy" id="6319"/>
    <lineage>
        <taxon>Eukaryota</taxon>
        <taxon>Metazoa</taxon>
        <taxon>Ecdysozoa</taxon>
        <taxon>Nematoda</taxon>
        <taxon>Chromadorea</taxon>
        <taxon>Rhabditida</taxon>
        <taxon>Rhabditina</taxon>
        <taxon>Rhabditomorpha</taxon>
        <taxon>Strongyloidea</taxon>
        <taxon>Trichostrongylidae</taxon>
        <taxon>Trichostrongylus</taxon>
    </lineage>
</organism>
<comment type="similarity">
    <text evidence="1">Belongs to the FAH family.</text>
</comment>
<gene>
    <name evidence="2" type="ORF">GCK32_017564</name>
</gene>
<evidence type="ECO:0000313" key="2">
    <source>
        <dbReference type="EMBL" id="KAK5972053.1"/>
    </source>
</evidence>
<dbReference type="GO" id="GO:1902000">
    <property type="term" value="P:homogentisate catabolic process"/>
    <property type="evidence" value="ECO:0007669"/>
    <property type="project" value="TreeGrafter"/>
</dbReference>
<evidence type="ECO:0000313" key="3">
    <source>
        <dbReference type="Proteomes" id="UP001331761"/>
    </source>
</evidence>
<keyword evidence="1" id="KW-0378">Hydrolase</keyword>
<dbReference type="EMBL" id="WIXE01017066">
    <property type="protein sequence ID" value="KAK5972053.1"/>
    <property type="molecule type" value="Genomic_DNA"/>
</dbReference>
<dbReference type="InterPro" id="IPR005959">
    <property type="entry name" value="Fumarylacetoacetase"/>
</dbReference>
<dbReference type="GO" id="GO:0046872">
    <property type="term" value="F:metal ion binding"/>
    <property type="evidence" value="ECO:0007669"/>
    <property type="project" value="UniProtKB-UniRule"/>
</dbReference>
<dbReference type="GO" id="GO:0006559">
    <property type="term" value="P:L-phenylalanine catabolic process"/>
    <property type="evidence" value="ECO:0007669"/>
    <property type="project" value="UniProtKB-UniRule"/>
</dbReference>
<name>A0AAN8FWX8_TRICO</name>
<dbReference type="GO" id="GO:0006572">
    <property type="term" value="P:L-tyrosine catabolic process"/>
    <property type="evidence" value="ECO:0007669"/>
    <property type="project" value="UniProtKB-UniRule"/>
</dbReference>
<comment type="cofactor">
    <cofactor evidence="1">
        <name>Mg(2+)</name>
        <dbReference type="ChEBI" id="CHEBI:18420"/>
    </cofactor>
    <cofactor evidence="1">
        <name>Ca(2+)</name>
        <dbReference type="ChEBI" id="CHEBI:29108"/>
    </cofactor>
</comment>
<protein>
    <recommendedName>
        <fullName evidence="1">Fumarylacetoacetase</fullName>
        <ecNumber evidence="1">3.7.1.2</ecNumber>
    </recommendedName>
    <alternativeName>
        <fullName evidence="1">Fumarylacetoacetate hydrolase</fullName>
    </alternativeName>
</protein>
<dbReference type="Proteomes" id="UP001331761">
    <property type="component" value="Unassembled WGS sequence"/>
</dbReference>
<keyword evidence="3" id="KW-1185">Reference proteome</keyword>
<comment type="caution">
    <text evidence="2">The sequence shown here is derived from an EMBL/GenBank/DDBJ whole genome shotgun (WGS) entry which is preliminary data.</text>
</comment>
<dbReference type="PANTHER" id="PTHR43069:SF2">
    <property type="entry name" value="FUMARYLACETOACETASE"/>
    <property type="match status" value="1"/>
</dbReference>
<proteinExistence type="inferred from homology"/>
<comment type="catalytic activity">
    <reaction evidence="1">
        <text>4-fumarylacetoacetate + H2O = acetoacetate + fumarate + H(+)</text>
        <dbReference type="Rhea" id="RHEA:10244"/>
        <dbReference type="ChEBI" id="CHEBI:13705"/>
        <dbReference type="ChEBI" id="CHEBI:15377"/>
        <dbReference type="ChEBI" id="CHEBI:15378"/>
        <dbReference type="ChEBI" id="CHEBI:18034"/>
        <dbReference type="ChEBI" id="CHEBI:29806"/>
        <dbReference type="EC" id="3.7.1.2"/>
    </reaction>
</comment>
<dbReference type="EC" id="3.7.1.2" evidence="1"/>
<accession>A0AAN8FWX8</accession>
<keyword evidence="1" id="KW-0828">Tyrosine catabolism</keyword>
<keyword evidence="1" id="KW-0460">Magnesium</keyword>
<dbReference type="PANTHER" id="PTHR43069">
    <property type="entry name" value="FUMARYLACETOACETASE"/>
    <property type="match status" value="1"/>
</dbReference>
<reference evidence="2 3" key="1">
    <citation type="submission" date="2019-10" db="EMBL/GenBank/DDBJ databases">
        <title>Assembly and Annotation for the nematode Trichostrongylus colubriformis.</title>
        <authorList>
            <person name="Martin J."/>
        </authorList>
    </citation>
    <scope>NUCLEOTIDE SEQUENCE [LARGE SCALE GENOMIC DNA]</scope>
    <source>
        <strain evidence="2">G859</strain>
        <tissue evidence="2">Whole worm</tissue>
    </source>
</reference>
<dbReference type="AlphaFoldDB" id="A0AAN8FWX8"/>
<keyword evidence="1" id="KW-0106">Calcium</keyword>
<keyword evidence="1" id="KW-0479">Metal-binding</keyword>
<dbReference type="GO" id="GO:0004334">
    <property type="term" value="F:fumarylacetoacetase activity"/>
    <property type="evidence" value="ECO:0007669"/>
    <property type="project" value="UniProtKB-UniRule"/>
</dbReference>